<dbReference type="RefSeq" id="XP_047784336.1">
    <property type="nucleotide sequence ID" value="XM_047917535.1"/>
</dbReference>
<evidence type="ECO:0000313" key="6">
    <source>
        <dbReference type="Proteomes" id="UP000814176"/>
    </source>
</evidence>
<gene>
    <name evidence="5" type="ORF">C8Q71DRAFT_2856</name>
</gene>
<dbReference type="InterPro" id="IPR016024">
    <property type="entry name" value="ARM-type_fold"/>
</dbReference>
<keyword evidence="1" id="KW-0472">Membrane</keyword>
<keyword evidence="1" id="KW-1133">Transmembrane helix</keyword>
<evidence type="ECO:0000313" key="5">
    <source>
        <dbReference type="EMBL" id="KAH9843526.1"/>
    </source>
</evidence>
<accession>A0ABQ8KWD8</accession>
<evidence type="ECO:0000259" key="2">
    <source>
        <dbReference type="Pfam" id="PF11707"/>
    </source>
</evidence>
<dbReference type="GeneID" id="71998267"/>
<keyword evidence="1" id="KW-0812">Transmembrane</keyword>
<feature type="domain" description="URB1 N-terminal" evidence="2">
    <location>
        <begin position="79"/>
        <end position="416"/>
    </location>
</feature>
<dbReference type="EMBL" id="JADCUA010000001">
    <property type="protein sequence ID" value="KAH9843526.1"/>
    <property type="molecule type" value="Genomic_DNA"/>
</dbReference>
<dbReference type="Pfam" id="PF16201">
    <property type="entry name" value="NopRA1"/>
    <property type="match status" value="1"/>
</dbReference>
<dbReference type="InterPro" id="IPR021714">
    <property type="entry name" value="URB1_N"/>
</dbReference>
<dbReference type="SUPFAM" id="SSF48371">
    <property type="entry name" value="ARM repeat"/>
    <property type="match status" value="1"/>
</dbReference>
<evidence type="ECO:0000256" key="1">
    <source>
        <dbReference type="SAM" id="Phobius"/>
    </source>
</evidence>
<evidence type="ECO:0000259" key="4">
    <source>
        <dbReference type="Pfam" id="PF26140"/>
    </source>
</evidence>
<dbReference type="Proteomes" id="UP000814176">
    <property type="component" value="Unassembled WGS sequence"/>
</dbReference>
<feature type="transmembrane region" description="Helical" evidence="1">
    <location>
        <begin position="93"/>
        <end position="115"/>
    </location>
</feature>
<feature type="domain" description="URB1 central HEAT repeat" evidence="4">
    <location>
        <begin position="665"/>
        <end position="825"/>
    </location>
</feature>
<dbReference type="PANTHER" id="PTHR13500:SF0">
    <property type="entry name" value="NUCLEOLAR PRE-RIBOSOMAL-ASSOCIATED PROTEIN 1"/>
    <property type="match status" value="1"/>
</dbReference>
<dbReference type="InterPro" id="IPR032436">
    <property type="entry name" value="URB1_C"/>
</dbReference>
<dbReference type="InterPro" id="IPR039844">
    <property type="entry name" value="URB1"/>
</dbReference>
<comment type="caution">
    <text evidence="5">The sequence shown here is derived from an EMBL/GenBank/DDBJ whole genome shotgun (WGS) entry which is preliminary data.</text>
</comment>
<dbReference type="InterPro" id="IPR059018">
    <property type="entry name" value="HEAT_URB1"/>
</dbReference>
<proteinExistence type="predicted"/>
<name>A0ABQ8KWD8_9APHY</name>
<evidence type="ECO:0000259" key="3">
    <source>
        <dbReference type="Pfam" id="PF16201"/>
    </source>
</evidence>
<protein>
    <submittedName>
        <fullName evidence="5">Ribosome 60S biogenesis N-terminal-domain-containing protein</fullName>
    </submittedName>
</protein>
<feature type="domain" description="URB1 C-terminal" evidence="3">
    <location>
        <begin position="1662"/>
        <end position="1854"/>
    </location>
</feature>
<reference evidence="5 6" key="1">
    <citation type="journal article" date="2021" name="Environ. Microbiol.">
        <title>Gene family expansions and transcriptome signatures uncover fungal adaptations to wood decay.</title>
        <authorList>
            <person name="Hage H."/>
            <person name="Miyauchi S."/>
            <person name="Viragh M."/>
            <person name="Drula E."/>
            <person name="Min B."/>
            <person name="Chaduli D."/>
            <person name="Navarro D."/>
            <person name="Favel A."/>
            <person name="Norest M."/>
            <person name="Lesage-Meessen L."/>
            <person name="Balint B."/>
            <person name="Merenyi Z."/>
            <person name="de Eugenio L."/>
            <person name="Morin E."/>
            <person name="Martinez A.T."/>
            <person name="Baldrian P."/>
            <person name="Stursova M."/>
            <person name="Martinez M.J."/>
            <person name="Novotny C."/>
            <person name="Magnuson J.K."/>
            <person name="Spatafora J.W."/>
            <person name="Maurice S."/>
            <person name="Pangilinan J."/>
            <person name="Andreopoulos W."/>
            <person name="LaButti K."/>
            <person name="Hundley H."/>
            <person name="Na H."/>
            <person name="Kuo A."/>
            <person name="Barry K."/>
            <person name="Lipzen A."/>
            <person name="Henrissat B."/>
            <person name="Riley R."/>
            <person name="Ahrendt S."/>
            <person name="Nagy L.G."/>
            <person name="Grigoriev I.V."/>
            <person name="Martin F."/>
            <person name="Rosso M.N."/>
        </authorList>
    </citation>
    <scope>NUCLEOTIDE SEQUENCE [LARGE SCALE GENOMIC DNA]</scope>
    <source>
        <strain evidence="5 6">CIRM-BRFM 1785</strain>
    </source>
</reference>
<dbReference type="Pfam" id="PF26140">
    <property type="entry name" value="HEAT_URB1"/>
    <property type="match status" value="1"/>
</dbReference>
<sequence>MPARQTQRKETSSRASYKFTSAADIKRALSAADEHAIAEGLTALRNQLTIKHDEPPLSVSDDRLLLVKTWLESHGGAGDLLTIWEATSPRQTAVLAPLVGVLSALITLLSPHYLYHTLAQPIINNLFLPQWAHRLNTYLGGSHNELILVTLKLFHALSSFANGRERKSLFDVFAWEAKSLPKLLQMRRKGRAEEGFDILVRPDIRTLFVLILLSFVDTEAQASVKSAFLEQRRDIFSSLFRGLWQDPYSVIRRVLEVCWTGIWSDLKVKRTLKVHVFNETVLAQSIRVYERDSAEDGVPDHVPADVVHHFLLAICTRPGVGICFKDRGWYPRDNSSDDGVGLNAEDEGEGTRLKKFSKINNKILANVLKTLKVNDDPRQQELALKVIAACPELVAGYWAAAALTLEPRLSSKWIANIAFFGQVISLPVPTSSFHLLPSSGPSSSNTSPTPQYNPVPPPLLTITENILPAVNMKAHLSRGLQVPSALVRHCSALALAKCLIKYDAVVRAFREVELALEEDADGQWARRRAEVEREVRRRVPDFQVVLGFAQKSAEGASVRTGTGVDAAGDVSMEQTTHLVNPVRGALLAESAQRLLWLYHRCMPALVAEARFDVGKLLLSLQNVVDRPTANSSSRTDGLDVLRQLHVLRLLSESDQFNWSGKAGGSHSNLYVLLKMYAVTGSPAIRSATAAVLRQSLSSSLLFQHEPDELVLWLRSLPATVRAPGAQAPDGAPLTDEREAVITFLDDCAQLCGKGPYRYLEGLQTLCREYDTEDVDMDGTGYRMDDESLPSPLLITIAEQFAAKLKGEHISPSDALAVVTFVRKLVCRLMGKTCQLGYLARYVERLRRDVWPLLEFAEYPSMTVACRWEAEHLESLISQANFSEAESNTKRNPAIEVHLAKAESQPALDSEAEQRVAAFELIDWFRFVQRSLTASQVTRLSSAVEKLYKPALRALFEYLRPKQHCVWECLDVTNHFTELQDQSSFDVLFTHCRASHLKDPAVREVLATSLVSKLSTLLDVTRGVVLVNHRLRASLAAEEEPGSKDALLLLAQVAKHAKGKLHSDEYKQLLGRVFDMVSVRQLCEQPLSVMLREGLSSLLGCTPSSTGALAGFSRLWALRASAKSLSDDEMETTRLWIPYADPSDLLALLDLFASNASMATERAAIIEEALGALASNMSTVQPKASTIASLHSILPQSLQLERILGTLLHDQLPLCYDGLVPDMDAMDLHGVISESNRRWSRCIVRPESFVSIEEVLKSQHWSDATADIVVSLVYRQPSARSAVLEWLNDDVTAVCTTHHLARVLFALVDCGFLVTSTEHDITHLVQHYRKVVRGLARGKHTEDTGRLGALYLKTACAMTEHLGSIRGQLIATLQRECEKMNSDAVSFYLLRVLAVLCQEVKTEVTEVAEELTAKALPWAVRLLASGEAITSAEIEALTDLGTIASAVPPKSHLVEPVLTAVAQQCLGNVSAIHFAQVLVQATPSLKPFSINKFLQSIVQHPQLYASCGQDALVRDATAELLLVLFRLHPANTCQSTHIEPLLRLYTGTLSASDRNILAIFRLFESVRKTSCSTLLSRWSSSPAGSSSSALDAVLSLDPSRVLKTCLDFPQCRRMLEDVDDGKVAVDAIYDPVLLFLLLSQALSSSPPSSALSWIQLFRTNVVSLLIRAVSAKDEQLRNVALAQLAALHKTLQDVDMQEQPHVLYILNLLKDALSEAPKDTVPRLPSFTSLILGHALRAVFYPSNFIYPLSARFLMQRPKLDTTDVPMLFGMLYSSSEQWKKERGWIVRFLSDAMVGSDEWRIMQRRHTWDLLASLFQSEERDRALRRGILEVLANITCNARATTSLVLKSALLPWIEMQMRSMIQDDPLAWTKILANIVSVVDPSKIEAATSGEWRLILGRCVLSILISPSCTVSVFPYLTDVLLRVALLPGTPALELGHLLAPSLAWLEKMEECIHVPSSQPLSRDQGRLSLPPYSSRELFDHDPHDSVLAWSDCVEKLWRTCMTQDIKRADWDALTHRLVVCNAIKTEKSVVGEWARQETVRILG</sequence>
<dbReference type="Pfam" id="PF11707">
    <property type="entry name" value="Npa1"/>
    <property type="match status" value="1"/>
</dbReference>
<organism evidence="5 6">
    <name type="scientific">Rhodofomes roseus</name>
    <dbReference type="NCBI Taxonomy" id="34475"/>
    <lineage>
        <taxon>Eukaryota</taxon>
        <taxon>Fungi</taxon>
        <taxon>Dikarya</taxon>
        <taxon>Basidiomycota</taxon>
        <taxon>Agaricomycotina</taxon>
        <taxon>Agaricomycetes</taxon>
        <taxon>Polyporales</taxon>
        <taxon>Rhodofomes</taxon>
    </lineage>
</organism>
<dbReference type="PANTHER" id="PTHR13500">
    <property type="entry name" value="NUCLEOLAR PRERIBOSOMAL-ASSOCIATED PROTEIN 1"/>
    <property type="match status" value="1"/>
</dbReference>
<keyword evidence="6" id="KW-1185">Reference proteome</keyword>